<evidence type="ECO:0000313" key="4">
    <source>
        <dbReference type="Proteomes" id="UP001497516"/>
    </source>
</evidence>
<dbReference type="InterPro" id="IPR036322">
    <property type="entry name" value="WD40_repeat_dom_sf"/>
</dbReference>
<dbReference type="EMBL" id="OZ034820">
    <property type="protein sequence ID" value="CAL1398564.1"/>
    <property type="molecule type" value="Genomic_DNA"/>
</dbReference>
<dbReference type="Pfam" id="PF12234">
    <property type="entry name" value="Rav1p_C"/>
    <property type="match status" value="1"/>
</dbReference>
<name>A0AAV2FJS0_9ROSI</name>
<dbReference type="InterPro" id="IPR001680">
    <property type="entry name" value="WD40_rpt"/>
</dbReference>
<dbReference type="InterPro" id="IPR052208">
    <property type="entry name" value="DmX-like/RAVE_component"/>
</dbReference>
<dbReference type="PANTHER" id="PTHR13950:SF9">
    <property type="entry name" value="RABCONNECTIN-3A"/>
    <property type="match status" value="1"/>
</dbReference>
<dbReference type="Proteomes" id="UP001497516">
    <property type="component" value="Chromosome 7"/>
</dbReference>
<reference evidence="3 4" key="1">
    <citation type="submission" date="2024-04" db="EMBL/GenBank/DDBJ databases">
        <authorList>
            <person name="Fracassetti M."/>
        </authorList>
    </citation>
    <scope>NUCLEOTIDE SEQUENCE [LARGE SCALE GENOMIC DNA]</scope>
</reference>
<dbReference type="GO" id="GO:0007035">
    <property type="term" value="P:vacuolar acidification"/>
    <property type="evidence" value="ECO:0007669"/>
    <property type="project" value="TreeGrafter"/>
</dbReference>
<dbReference type="FunFam" id="2.130.10.10:FF:001240">
    <property type="entry name" value="Transducin family protein / WD-40 repeat family protein"/>
    <property type="match status" value="1"/>
</dbReference>
<evidence type="ECO:0000256" key="1">
    <source>
        <dbReference type="PROSITE-ProRule" id="PRU00221"/>
    </source>
</evidence>
<dbReference type="Gene3D" id="2.130.10.10">
    <property type="entry name" value="YVTN repeat-like/Quinoprotein amine dehydrogenase"/>
    <property type="match status" value="3"/>
</dbReference>
<dbReference type="PROSITE" id="PS50082">
    <property type="entry name" value="WD_REPEATS_2"/>
    <property type="match status" value="1"/>
</dbReference>
<keyword evidence="1" id="KW-0853">WD repeat</keyword>
<evidence type="ECO:0000259" key="2">
    <source>
        <dbReference type="Pfam" id="PF12234"/>
    </source>
</evidence>
<sequence length="2550" mass="281385">MSVTKTSTPGLEVGTSLSHLGFGIHWQPKLMAETNPSSQAKALLVDPVDHLPLRLLRSDIIPPAPNRSVSTIDWLPDFAGHPWLAYGASSLLVISHFPSPLSPQETRIGPVLRQVFELSGRHSSPVAAVSWSPVTPSVGEVAAAVDNFVILFSNDSASEGSFCWSQSAVLVQSTNVEAIAWTGSADGIIVGGICVTLWRRKNKSWEIAWKFERDLPQNMVSATWSIGGLFASAACPNELCFDGHNSRSTSVTVCYPTGTSEYAKTELHHPQHVLLIQWRPLADGQLDSDAMYLRRHILLTCCQDGTVRLWTEVDNRNVRKFTKDNCGQHSQCRNFSVAAVIEINQTLNGSLGADVFLLWATQINGICRTPEGANEFYFDGDSNDKVGACEWLIGYGPGTLVTFWAVHCLDDISPLRFPRVTLWKRHELHDLEAGHLARDDFANSKDGLLLRNVVFLRHHLYAPPNVCSLIHFSPCGSFFWSMLYDQPENATENGSSDNFRVHNHIPSSSSSFSPIGHEGKILQLAIHPHIYEVGLAASLDSNGLLIFWSVSAVLNEDFGLSTLNPTWKFCGKLTTHALRAKYTSLRWAPCFSGEECLLLLGHADGIDCFLVKLSQTGDQEIKCHCICSIPFSGRRALKDDPVEVFSIPLPSTCEKSFKYKKFLLLGIWMKDFQAISWEVTLHSYDGAEESCECKFDDRNSEMCGWNFQSTFCERQYRLGVNPCSSLLPEQHLHNQITSCSIACPDYLIPIFESRGLNNNSCPEPPYVMATGCLDGSVKLWKSVSCEQSSTFGIPWKLVGDFVAHESPVSTISLAANGSKIATSCGGNQTDNTSIIHVWDVIWLPGTGMFLLEDKIRIVEDVIALNWLALGNGQYILGACVQNELLVYAQKRSVSHALLDHRKSLDQNSWSCIAVAHTFAAICDFIWGPKVSAVVVHDNYFDVISHWSVLVDSEPQADSCQSLSREKYQVQKDKDSPCSIFVDDDISNVGELSSEKVSRKDLADNMNLTKGLPERGSSSISGSWRLVDIAEKLRGYLPSHHPEVLLTNIYSGNWKRAYASVQHLVEHIGYTSETKCGTANLGHFVPLIPLSVYFEGHLAKSSTDTGCQWTSDSALPASSSQAFIFNSDYVTQNNMISSSSSKSEFTSLVETLEQSYELAALTNLEKSQIIAIMDLLGEVRQSNSAYHNLDGPGRRFWVALRYQQLQFFRCFGRLPSLEDLGTDGRMISWAFHSDCHETLLTSFLPSDPTWKEMQALGFGFWFSNDRQLRTRMEKLARSQYLRKKDPKDCALLYIALNRLQVLAGLFKISKDEKDKPLVTFLSRNFKEEKNKAAALKNAYVLMGRHQLELAIAFFLLGGDTNSAITVCAKNLADEQLALIICRLVEGSGGPLECYLITKFILPSAVENCNSWISSLLEWKLGNYLQSFLRMVDLTMGFTVDNRSFWSNHVAFKDPSVGLYCSFLVTRNSMKNAIGEQNATILSRWATFLEATAFSRCGLPLEALECLSSSLKFWGMDQGSLSNGGHSQNLEELPAPFAHDPCNWLSSDVALYMASISKLDLSLQYLSKLTREHPSWPQTAPDSVGRPQHDKSAEVFQQKLYDGLSKFEQKFSVSSSSAAQMVVVWLCNNGLWFAGCDLLLNYASPNHVQNKTCAIDGSNLQPVVYNLLSKAMEGTSLMLSRYIVCCNFSCFPQRFSSCTRKEGAVEVTPELPSFLRLYLQGITETLYSLRSAVGHLSGCLPVDFTRSLVILDLFEYFVHFASAWFQRSSKGLLLMAQPLLITCTDGHTPYELDTRNLKSILHHISELLASNLSTNDSALGHEDAKRVPYNQVGEKGQTLSEDEKWILIGGCLWLHMSRLLKHKSQVLSINLDDDCSAFTCGQISSLLSGVSRCGSDRSSISEQTREFSPALAKLLNATLVYISSLHVKLLGAFLQQEAKKTLQVPLIIWLQESYGSEAKIHYQDVSADVLNSKNEAYMLEILWNSCADPRMIHEGFAQENLNFKQFSHLITSKSWTGLHKGISEDHEVIGVPDHDTNLSSIAVNDEVEFSAKGLFMNFRTLLSSWQKDAAITKKVSIFQNPREVHRGEGELLEALCTNAINEGEAALASNRKGILFFNWAEQKRSRDHPHYILSEVDWPPNGWAGAESTPVPTFVSPGVGLGRKKGAHVGLGGATVGLASLTRPRDLTVGAAIIGAPGYPGLAASGLGWEVQEDFELLADPPATVKNISTRAFSSHPSRPLFLVGSSNTHIYLWEFGKEKAAATYGVLPAANVPPPYALASISSLRFDYCGHRFASAALDGTVCTWQLEVGGRSNICPTESSLCFNSHALDVAYVGSSGSVVAAAGYSSNGVNVVIWDTLAPPTTSQASIICHEGGARSISVFDNDFSSGSISPLIITGGKSGDIGLHDFRYIATGRSKRHWQFDSSSSSSTLSSGEQNQKGMLWYIPKAHMGSITKISIVPHTSLFLTGSKDGDVKLWDAKAAKLVHHWPKLHERHTFVQPSSRGFSGVVRAGVTDIQVLPRGFLSCGGDGSVKLVELTDPILTQHQWEAP</sequence>
<feature type="repeat" description="WD" evidence="1">
    <location>
        <begin position="2446"/>
        <end position="2487"/>
    </location>
</feature>
<evidence type="ECO:0000313" key="3">
    <source>
        <dbReference type="EMBL" id="CAL1398564.1"/>
    </source>
</evidence>
<protein>
    <recommendedName>
        <fullName evidence="2">RAVE complex protein Rav1 C-terminal domain-containing protein</fullName>
    </recommendedName>
</protein>
<feature type="domain" description="RAVE complex protein Rav1 C-terminal" evidence="2">
    <location>
        <begin position="841"/>
        <end position="1440"/>
    </location>
</feature>
<accession>A0AAV2FJS0</accession>
<dbReference type="Pfam" id="PF00400">
    <property type="entry name" value="WD40"/>
    <property type="match status" value="2"/>
</dbReference>
<dbReference type="InterPro" id="IPR015943">
    <property type="entry name" value="WD40/YVTN_repeat-like_dom_sf"/>
</dbReference>
<organism evidence="3 4">
    <name type="scientific">Linum trigynum</name>
    <dbReference type="NCBI Taxonomy" id="586398"/>
    <lineage>
        <taxon>Eukaryota</taxon>
        <taxon>Viridiplantae</taxon>
        <taxon>Streptophyta</taxon>
        <taxon>Embryophyta</taxon>
        <taxon>Tracheophyta</taxon>
        <taxon>Spermatophyta</taxon>
        <taxon>Magnoliopsida</taxon>
        <taxon>eudicotyledons</taxon>
        <taxon>Gunneridae</taxon>
        <taxon>Pentapetalae</taxon>
        <taxon>rosids</taxon>
        <taxon>fabids</taxon>
        <taxon>Malpighiales</taxon>
        <taxon>Linaceae</taxon>
        <taxon>Linum</taxon>
    </lineage>
</organism>
<gene>
    <name evidence="3" type="ORF">LTRI10_LOCUS38791</name>
</gene>
<keyword evidence="4" id="KW-1185">Reference proteome</keyword>
<dbReference type="PANTHER" id="PTHR13950">
    <property type="entry name" value="RABCONNECTIN-RELATED"/>
    <property type="match status" value="1"/>
</dbReference>
<dbReference type="SUPFAM" id="SSF50978">
    <property type="entry name" value="WD40 repeat-like"/>
    <property type="match status" value="2"/>
</dbReference>
<dbReference type="PROSITE" id="PS50294">
    <property type="entry name" value="WD_REPEATS_REGION"/>
    <property type="match status" value="1"/>
</dbReference>
<proteinExistence type="predicted"/>
<dbReference type="SMART" id="SM00320">
    <property type="entry name" value="WD40"/>
    <property type="match status" value="11"/>
</dbReference>
<dbReference type="InterPro" id="IPR022033">
    <property type="entry name" value="Rav1p_C"/>
</dbReference>
<dbReference type="GO" id="GO:0043291">
    <property type="term" value="C:RAVE complex"/>
    <property type="evidence" value="ECO:0007669"/>
    <property type="project" value="TreeGrafter"/>
</dbReference>